<comment type="caution">
    <text evidence="8">The sequence shown here is derived from an EMBL/GenBank/DDBJ whole genome shotgun (WGS) entry which is preliminary data.</text>
</comment>
<dbReference type="InterPro" id="IPR022764">
    <property type="entry name" value="Peptidase_S54_rhomboid_dom"/>
</dbReference>
<dbReference type="SUPFAM" id="SSF144091">
    <property type="entry name" value="Rhomboid-like"/>
    <property type="match status" value="1"/>
</dbReference>
<protein>
    <submittedName>
        <fullName evidence="8">Membrane associated rhomboid family serine protease</fullName>
    </submittedName>
</protein>
<feature type="transmembrane region" description="Helical" evidence="6">
    <location>
        <begin position="76"/>
        <end position="94"/>
    </location>
</feature>
<keyword evidence="8" id="KW-0645">Protease</keyword>
<feature type="region of interest" description="Disordered" evidence="5">
    <location>
        <begin position="230"/>
        <end position="271"/>
    </location>
</feature>
<evidence type="ECO:0000313" key="8">
    <source>
        <dbReference type="EMBL" id="TCT25273.1"/>
    </source>
</evidence>
<feature type="transmembrane region" description="Helical" evidence="6">
    <location>
        <begin position="20"/>
        <end position="40"/>
    </location>
</feature>
<sequence>MDTLAATAARQDRRRLRHAMLASGGFVLLLWACFLAQHALDRLGVDWTGLTLTPGTGAGLVGVLTAPLLHGSLEHVLANSFALLVLGTLALVVYPKATLRAWPLLWLGSGLGAWLLGDPGSHHLGASGLAHGLGFLVFTLGLLRRDRAAIAAGMIGFLFYGGMLLTILPHEAGISWQSHLGGALAGLLAAVLFRRSDPPPARAPYSWELEEQQEAAARERADADIAQFEPPAPADVPVLWQRPASAPGTGTVVPLRRPASAPVESSRKRGD</sequence>
<dbReference type="OrthoDB" id="465874at2"/>
<dbReference type="Gene3D" id="1.20.1540.10">
    <property type="entry name" value="Rhomboid-like"/>
    <property type="match status" value="1"/>
</dbReference>
<accession>A0A4V2V2L6</accession>
<feature type="domain" description="Peptidase S54 rhomboid" evidence="7">
    <location>
        <begin position="61"/>
        <end position="195"/>
    </location>
</feature>
<dbReference type="InterPro" id="IPR050925">
    <property type="entry name" value="Rhomboid_protease_S54"/>
</dbReference>
<organism evidence="8 9">
    <name type="scientific">Thermomonas haemolytica</name>
    <dbReference type="NCBI Taxonomy" id="141949"/>
    <lineage>
        <taxon>Bacteria</taxon>
        <taxon>Pseudomonadati</taxon>
        <taxon>Pseudomonadota</taxon>
        <taxon>Gammaproteobacteria</taxon>
        <taxon>Lysobacterales</taxon>
        <taxon>Lysobacteraceae</taxon>
        <taxon>Thermomonas</taxon>
    </lineage>
</organism>
<gene>
    <name evidence="8" type="ORF">EDC34_102161</name>
</gene>
<feature type="transmembrane region" description="Helical" evidence="6">
    <location>
        <begin position="174"/>
        <end position="193"/>
    </location>
</feature>
<comment type="subcellular location">
    <subcellularLocation>
        <location evidence="1">Membrane</location>
        <topology evidence="1">Multi-pass membrane protein</topology>
    </subcellularLocation>
</comment>
<evidence type="ECO:0000256" key="1">
    <source>
        <dbReference type="ARBA" id="ARBA00004141"/>
    </source>
</evidence>
<name>A0A4V2V2L6_9GAMM</name>
<evidence type="ECO:0000256" key="6">
    <source>
        <dbReference type="SAM" id="Phobius"/>
    </source>
</evidence>
<proteinExistence type="predicted"/>
<dbReference type="GO" id="GO:0004252">
    <property type="term" value="F:serine-type endopeptidase activity"/>
    <property type="evidence" value="ECO:0007669"/>
    <property type="project" value="InterPro"/>
</dbReference>
<evidence type="ECO:0000256" key="2">
    <source>
        <dbReference type="ARBA" id="ARBA00022692"/>
    </source>
</evidence>
<evidence type="ECO:0000256" key="4">
    <source>
        <dbReference type="ARBA" id="ARBA00023136"/>
    </source>
</evidence>
<dbReference type="AlphaFoldDB" id="A0A4V2V2L6"/>
<keyword evidence="3 6" id="KW-1133">Transmembrane helix</keyword>
<feature type="transmembrane region" description="Helical" evidence="6">
    <location>
        <begin position="123"/>
        <end position="143"/>
    </location>
</feature>
<reference evidence="8 9" key="1">
    <citation type="submission" date="2019-03" db="EMBL/GenBank/DDBJ databases">
        <title>Genomic Encyclopedia of Type Strains, Phase IV (KMG-IV): sequencing the most valuable type-strain genomes for metagenomic binning, comparative biology and taxonomic classification.</title>
        <authorList>
            <person name="Goeker M."/>
        </authorList>
    </citation>
    <scope>NUCLEOTIDE SEQUENCE [LARGE SCALE GENOMIC DNA]</scope>
    <source>
        <strain evidence="8 9">DSM 13605</strain>
    </source>
</reference>
<evidence type="ECO:0000313" key="9">
    <source>
        <dbReference type="Proteomes" id="UP000295414"/>
    </source>
</evidence>
<dbReference type="Proteomes" id="UP000295414">
    <property type="component" value="Unassembled WGS sequence"/>
</dbReference>
<feature type="transmembrane region" description="Helical" evidence="6">
    <location>
        <begin position="150"/>
        <end position="168"/>
    </location>
</feature>
<dbReference type="EMBL" id="SMAP01000002">
    <property type="protein sequence ID" value="TCT25273.1"/>
    <property type="molecule type" value="Genomic_DNA"/>
</dbReference>
<dbReference type="PANTHER" id="PTHR43731">
    <property type="entry name" value="RHOMBOID PROTEASE"/>
    <property type="match status" value="1"/>
</dbReference>
<dbReference type="InterPro" id="IPR035952">
    <property type="entry name" value="Rhomboid-like_sf"/>
</dbReference>
<dbReference type="RefSeq" id="WP_114959440.1">
    <property type="nucleotide sequence ID" value="NZ_MSZW01000010.1"/>
</dbReference>
<dbReference type="GO" id="GO:0016020">
    <property type="term" value="C:membrane"/>
    <property type="evidence" value="ECO:0007669"/>
    <property type="project" value="UniProtKB-SubCell"/>
</dbReference>
<dbReference type="GO" id="GO:0006508">
    <property type="term" value="P:proteolysis"/>
    <property type="evidence" value="ECO:0007669"/>
    <property type="project" value="UniProtKB-KW"/>
</dbReference>
<evidence type="ECO:0000256" key="5">
    <source>
        <dbReference type="SAM" id="MobiDB-lite"/>
    </source>
</evidence>
<dbReference type="Pfam" id="PF01694">
    <property type="entry name" value="Rhomboid"/>
    <property type="match status" value="1"/>
</dbReference>
<evidence type="ECO:0000256" key="3">
    <source>
        <dbReference type="ARBA" id="ARBA00022989"/>
    </source>
</evidence>
<keyword evidence="2 6" id="KW-0812">Transmembrane</keyword>
<keyword evidence="4 6" id="KW-0472">Membrane</keyword>
<dbReference type="PANTHER" id="PTHR43731:SF9">
    <property type="entry name" value="SLR1461 PROTEIN"/>
    <property type="match status" value="1"/>
</dbReference>
<keyword evidence="8" id="KW-0378">Hydrolase</keyword>
<keyword evidence="9" id="KW-1185">Reference proteome</keyword>
<evidence type="ECO:0000259" key="7">
    <source>
        <dbReference type="Pfam" id="PF01694"/>
    </source>
</evidence>